<feature type="region of interest" description="Disordered" evidence="5">
    <location>
        <begin position="1"/>
        <end position="56"/>
    </location>
</feature>
<dbReference type="PANTHER" id="PTHR45969:SF69">
    <property type="entry name" value="FINGER DOMAIN PROTEIN, PUTATIVE (AFU_ORTHOLOGUE AFUA_3G12190)-RELATED"/>
    <property type="match status" value="1"/>
</dbReference>
<dbReference type="CDD" id="cd16448">
    <property type="entry name" value="RING-H2"/>
    <property type="match status" value="1"/>
</dbReference>
<dbReference type="PANTHER" id="PTHR45969">
    <property type="entry name" value="RING ZINC FINGER PROTEIN-RELATED"/>
    <property type="match status" value="1"/>
</dbReference>
<dbReference type="Pfam" id="PF13639">
    <property type="entry name" value="zf-RING_2"/>
    <property type="match status" value="1"/>
</dbReference>
<dbReference type="RefSeq" id="XP_018005769.1">
    <property type="nucleotide sequence ID" value="XM_018143860.1"/>
</dbReference>
<reference evidence="7 8" key="1">
    <citation type="submission" date="2015-06" db="EMBL/GenBank/DDBJ databases">
        <title>Draft genome of the ant-associated black yeast Phialophora attae CBS 131958.</title>
        <authorList>
            <person name="Moreno L.F."/>
            <person name="Stielow B.J."/>
            <person name="de Hoog S."/>
            <person name="Vicente V.A."/>
            <person name="Weiss V.A."/>
            <person name="de Vries M."/>
            <person name="Cruz L.M."/>
            <person name="Souza E.M."/>
        </authorList>
    </citation>
    <scope>NUCLEOTIDE SEQUENCE [LARGE SCALE GENOMIC DNA]</scope>
    <source>
        <strain evidence="7 8">CBS 131958</strain>
    </source>
</reference>
<evidence type="ECO:0000256" key="2">
    <source>
        <dbReference type="ARBA" id="ARBA00022771"/>
    </source>
</evidence>
<dbReference type="SUPFAM" id="SSF57850">
    <property type="entry name" value="RING/U-box"/>
    <property type="match status" value="1"/>
</dbReference>
<dbReference type="AlphaFoldDB" id="A0A0N1HBX2"/>
<proteinExistence type="predicted"/>
<feature type="domain" description="RING-type" evidence="6">
    <location>
        <begin position="177"/>
        <end position="226"/>
    </location>
</feature>
<dbReference type="STRING" id="1664694.A0A0N1HBX2"/>
<dbReference type="EMBL" id="LFJN01000001">
    <property type="protein sequence ID" value="KPI45806.1"/>
    <property type="molecule type" value="Genomic_DNA"/>
</dbReference>
<dbReference type="SMART" id="SM00184">
    <property type="entry name" value="RING"/>
    <property type="match status" value="1"/>
</dbReference>
<dbReference type="InterPro" id="IPR001841">
    <property type="entry name" value="Znf_RING"/>
</dbReference>
<keyword evidence="1" id="KW-0479">Metal-binding</keyword>
<protein>
    <recommendedName>
        <fullName evidence="6">RING-type domain-containing protein</fullName>
    </recommendedName>
</protein>
<sequence>MLPPNDPLRQPQYINARPVPANQEVPPVAPPLQQGLDHAAVEPAGAENGGPDPAVAEPAVAEPTIAEHADGVDTDDEFFVVEVQPNTHIEDGPDLPHEALPMVVGAAEPRPIATASITSSAIAWAAAYLPTRLRSTATAIPWLGAATPAAAQGIAAQDAAAQPRPIHPPLVQGQQECPICYEDMSQARDHVRRWPRCHHEFHRRCIAEWMDTQEMAGQEMSCPYCRTRWELVAGDF</sequence>
<comment type="caution">
    <text evidence="7">The sequence shown here is derived from an EMBL/GenBank/DDBJ whole genome shotgun (WGS) entry which is preliminary data.</text>
</comment>
<keyword evidence="2 4" id="KW-0863">Zinc-finger</keyword>
<keyword evidence="3" id="KW-0862">Zinc</keyword>
<evidence type="ECO:0000256" key="1">
    <source>
        <dbReference type="ARBA" id="ARBA00022723"/>
    </source>
</evidence>
<evidence type="ECO:0000256" key="3">
    <source>
        <dbReference type="ARBA" id="ARBA00022833"/>
    </source>
</evidence>
<dbReference type="PROSITE" id="PS50089">
    <property type="entry name" value="ZF_RING_2"/>
    <property type="match status" value="1"/>
</dbReference>
<dbReference type="GO" id="GO:0016567">
    <property type="term" value="P:protein ubiquitination"/>
    <property type="evidence" value="ECO:0007669"/>
    <property type="project" value="TreeGrafter"/>
</dbReference>
<dbReference type="Gene3D" id="3.30.40.10">
    <property type="entry name" value="Zinc/RING finger domain, C3HC4 (zinc finger)"/>
    <property type="match status" value="1"/>
</dbReference>
<dbReference type="GO" id="GO:0008270">
    <property type="term" value="F:zinc ion binding"/>
    <property type="evidence" value="ECO:0007669"/>
    <property type="project" value="UniProtKB-KW"/>
</dbReference>
<name>A0A0N1HBX2_9EURO</name>
<gene>
    <name evidence="7" type="ORF">AB675_377</name>
</gene>
<evidence type="ECO:0000313" key="7">
    <source>
        <dbReference type="EMBL" id="KPI45806.1"/>
    </source>
</evidence>
<evidence type="ECO:0000313" key="8">
    <source>
        <dbReference type="Proteomes" id="UP000038010"/>
    </source>
</evidence>
<organism evidence="7 8">
    <name type="scientific">Cyphellophora attinorum</name>
    <dbReference type="NCBI Taxonomy" id="1664694"/>
    <lineage>
        <taxon>Eukaryota</taxon>
        <taxon>Fungi</taxon>
        <taxon>Dikarya</taxon>
        <taxon>Ascomycota</taxon>
        <taxon>Pezizomycotina</taxon>
        <taxon>Eurotiomycetes</taxon>
        <taxon>Chaetothyriomycetidae</taxon>
        <taxon>Chaetothyriales</taxon>
        <taxon>Cyphellophoraceae</taxon>
        <taxon>Cyphellophora</taxon>
    </lineage>
</organism>
<evidence type="ECO:0000256" key="5">
    <source>
        <dbReference type="SAM" id="MobiDB-lite"/>
    </source>
</evidence>
<evidence type="ECO:0000259" key="6">
    <source>
        <dbReference type="PROSITE" id="PS50089"/>
    </source>
</evidence>
<dbReference type="OrthoDB" id="2122982at2759"/>
<dbReference type="InterPro" id="IPR013083">
    <property type="entry name" value="Znf_RING/FYVE/PHD"/>
</dbReference>
<evidence type="ECO:0000256" key="4">
    <source>
        <dbReference type="PROSITE-ProRule" id="PRU00175"/>
    </source>
</evidence>
<dbReference type="GeneID" id="28735729"/>
<dbReference type="GO" id="GO:0061630">
    <property type="term" value="F:ubiquitin protein ligase activity"/>
    <property type="evidence" value="ECO:0007669"/>
    <property type="project" value="TreeGrafter"/>
</dbReference>
<accession>A0A0N1HBX2</accession>
<keyword evidence="8" id="KW-1185">Reference proteome</keyword>
<dbReference type="VEuPathDB" id="FungiDB:AB675_377"/>
<dbReference type="Proteomes" id="UP000038010">
    <property type="component" value="Unassembled WGS sequence"/>
</dbReference>